<accession>A0ACD0NQ67</accession>
<protein>
    <submittedName>
        <fullName evidence="1">Uncharacterized protein</fullName>
    </submittedName>
</protein>
<gene>
    <name evidence="1" type="ORF">IE53DRAFT_320270</name>
</gene>
<keyword evidence="2" id="KW-1185">Reference proteome</keyword>
<evidence type="ECO:0000313" key="2">
    <source>
        <dbReference type="Proteomes" id="UP000245626"/>
    </source>
</evidence>
<dbReference type="EMBL" id="KZ820296">
    <property type="protein sequence ID" value="PWN47963.1"/>
    <property type="molecule type" value="Genomic_DNA"/>
</dbReference>
<sequence length="695" mass="75812">MDCNHPVQIAGMCAVCGKTLDDDAINQASISMMHDHAGVKVSAEEAQRLDSESTSHLLEQRKLALIVDLDQTIIHATVDPTVGEWMKDENNPNNQALKDVGKFRLGMDGKAINDSPETENQDGGGAAIDQRGCWYYIKPRPGLQSFLKDLSRKYELHVYTMGTRSYADCVCKLVDPDGSLFATRILSRDENGSLDEKSLSRLFPVDTSMVVIIDDRADVWRWSPNLVKVKPFDFFVGIGDINATFLPAAPRSPAPTLPDPTVAPGASESSSSLTLPVASASTALSFTEATSGSSSASLSSPDSSAVDPKGRGDATRDAEAVEVAAMRSQTTALTEQRDARPLAKMQEALDEKLAHTPAVAEAERIDAQKRSSSQDVSLPANGKGKEKAEAEPEPKGAEEQEEEAKEGQEKAPDDVSAMPPDVPNLDAAFTGNHNSHAVLRDDDRELDRLRKILDEIHEQWYSSWESLRKEEEANADAPRDKNLNLPAHKKPTVMEIIAGLKAQVLKDCKIVFSSLVPLGQAPETSEFWRLAQEFGAKCFKEVDHTITHVIASRLGTAKVNKAHRHQDIHVVWPRWLHDTVAEWERRPEVFYAVPPGPHLHLFTGTSGELESIPLVASIATADDANETSSESSSLGTSNELGNGQAEGDFTQMDWALANDEVDAFLDDDEDEDDETEAETEADLVSEGDATDGEKR</sequence>
<reference evidence="1 2" key="1">
    <citation type="journal article" date="2018" name="Mol. Biol. Evol.">
        <title>Broad Genomic Sampling Reveals a Smut Pathogenic Ancestry of the Fungal Clade Ustilaginomycotina.</title>
        <authorList>
            <person name="Kijpornyongpan T."/>
            <person name="Mondo S.J."/>
            <person name="Barry K."/>
            <person name="Sandor L."/>
            <person name="Lee J."/>
            <person name="Lipzen A."/>
            <person name="Pangilinan J."/>
            <person name="LaButti K."/>
            <person name="Hainaut M."/>
            <person name="Henrissat B."/>
            <person name="Grigoriev I.V."/>
            <person name="Spatafora J.W."/>
            <person name="Aime M.C."/>
        </authorList>
    </citation>
    <scope>NUCLEOTIDE SEQUENCE [LARGE SCALE GENOMIC DNA]</scope>
    <source>
        <strain evidence="1 2">SA 807</strain>
    </source>
</reference>
<organism evidence="1 2">
    <name type="scientific">Violaceomyces palustris</name>
    <dbReference type="NCBI Taxonomy" id="1673888"/>
    <lineage>
        <taxon>Eukaryota</taxon>
        <taxon>Fungi</taxon>
        <taxon>Dikarya</taxon>
        <taxon>Basidiomycota</taxon>
        <taxon>Ustilaginomycotina</taxon>
        <taxon>Ustilaginomycetes</taxon>
        <taxon>Violaceomycetales</taxon>
        <taxon>Violaceomycetaceae</taxon>
        <taxon>Violaceomyces</taxon>
    </lineage>
</organism>
<dbReference type="Proteomes" id="UP000245626">
    <property type="component" value="Unassembled WGS sequence"/>
</dbReference>
<evidence type="ECO:0000313" key="1">
    <source>
        <dbReference type="EMBL" id="PWN47963.1"/>
    </source>
</evidence>
<proteinExistence type="predicted"/>
<name>A0ACD0NQ67_9BASI</name>